<protein>
    <recommendedName>
        <fullName evidence="3">IGFBP N-terminal domain-containing protein</fullName>
    </recommendedName>
</protein>
<feature type="chain" id="PRO_5042903684" description="IGFBP N-terminal domain-containing protein" evidence="2">
    <location>
        <begin position="22"/>
        <end position="102"/>
    </location>
</feature>
<sequence>MKLLVVACALVAVTLVGRSEGYICEPCTPEYKSECSTATADNCEQVLDNCGCCDVCAIKENESCGGNSQRCETGLKCVVPPPETENDMWLAMYSKTGTCLVQ</sequence>
<dbReference type="Pfam" id="PF00219">
    <property type="entry name" value="IGFBP"/>
    <property type="match status" value="1"/>
</dbReference>
<gene>
    <name evidence="4" type="ORF">SNE40_004047</name>
</gene>
<evidence type="ECO:0000259" key="3">
    <source>
        <dbReference type="PROSITE" id="PS51323"/>
    </source>
</evidence>
<accession>A0AAN8Q0X2</accession>
<feature type="domain" description="IGFBP N-terminal" evidence="3">
    <location>
        <begin position="20"/>
        <end position="102"/>
    </location>
</feature>
<dbReference type="PROSITE" id="PS51323">
    <property type="entry name" value="IGFBP_N_2"/>
    <property type="match status" value="1"/>
</dbReference>
<keyword evidence="5" id="KW-1185">Reference proteome</keyword>
<dbReference type="InterPro" id="IPR000867">
    <property type="entry name" value="IGFBP-like"/>
</dbReference>
<dbReference type="PANTHER" id="PTHR11551">
    <property type="entry name" value="INSULIN-LIKE GROWTH FACTOR BINDING PROTEIN"/>
    <property type="match status" value="1"/>
</dbReference>
<keyword evidence="2" id="KW-0732">Signal</keyword>
<dbReference type="EMBL" id="JAZGQO010000002">
    <property type="protein sequence ID" value="KAK6192603.1"/>
    <property type="molecule type" value="Genomic_DNA"/>
</dbReference>
<reference evidence="4 5" key="1">
    <citation type="submission" date="2024-01" db="EMBL/GenBank/DDBJ databases">
        <title>The genome of the rayed Mediterranean limpet Patella caerulea (Linnaeus, 1758).</title>
        <authorList>
            <person name="Anh-Thu Weber A."/>
            <person name="Halstead-Nussloch G."/>
        </authorList>
    </citation>
    <scope>NUCLEOTIDE SEQUENCE [LARGE SCALE GENOMIC DNA]</scope>
    <source>
        <strain evidence="4">AATW-2023a</strain>
        <tissue evidence="4">Whole specimen</tissue>
    </source>
</reference>
<keyword evidence="1" id="KW-1015">Disulfide bond</keyword>
<dbReference type="PANTHER" id="PTHR11551:SF6">
    <property type="entry name" value="INSULIN-LIKE GROWTH FACTOR-BINDING PROTEIN 1"/>
    <property type="match status" value="1"/>
</dbReference>
<dbReference type="InterPro" id="IPR009030">
    <property type="entry name" value="Growth_fac_rcpt_cys_sf"/>
</dbReference>
<organism evidence="4 5">
    <name type="scientific">Patella caerulea</name>
    <name type="common">Rayed Mediterranean limpet</name>
    <dbReference type="NCBI Taxonomy" id="87958"/>
    <lineage>
        <taxon>Eukaryota</taxon>
        <taxon>Metazoa</taxon>
        <taxon>Spiralia</taxon>
        <taxon>Lophotrochozoa</taxon>
        <taxon>Mollusca</taxon>
        <taxon>Gastropoda</taxon>
        <taxon>Patellogastropoda</taxon>
        <taxon>Patelloidea</taxon>
        <taxon>Patellidae</taxon>
        <taxon>Patella</taxon>
    </lineage>
</organism>
<proteinExistence type="predicted"/>
<dbReference type="Proteomes" id="UP001347796">
    <property type="component" value="Unassembled WGS sequence"/>
</dbReference>
<evidence type="ECO:0000313" key="5">
    <source>
        <dbReference type="Proteomes" id="UP001347796"/>
    </source>
</evidence>
<feature type="signal peptide" evidence="2">
    <location>
        <begin position="1"/>
        <end position="21"/>
    </location>
</feature>
<name>A0AAN8Q0X2_PATCE</name>
<dbReference type="GO" id="GO:0031995">
    <property type="term" value="F:insulin-like growth factor II binding"/>
    <property type="evidence" value="ECO:0007669"/>
    <property type="project" value="TreeGrafter"/>
</dbReference>
<dbReference type="GO" id="GO:0005615">
    <property type="term" value="C:extracellular space"/>
    <property type="evidence" value="ECO:0007669"/>
    <property type="project" value="TreeGrafter"/>
</dbReference>
<evidence type="ECO:0000256" key="2">
    <source>
        <dbReference type="SAM" id="SignalP"/>
    </source>
</evidence>
<dbReference type="Gene3D" id="4.10.40.20">
    <property type="match status" value="1"/>
</dbReference>
<comment type="caution">
    <text evidence="4">The sequence shown here is derived from an EMBL/GenBank/DDBJ whole genome shotgun (WGS) entry which is preliminary data.</text>
</comment>
<dbReference type="SUPFAM" id="SSF57184">
    <property type="entry name" value="Growth factor receptor domain"/>
    <property type="match status" value="1"/>
</dbReference>
<dbReference type="GO" id="GO:0043567">
    <property type="term" value="P:regulation of insulin-like growth factor receptor signaling pathway"/>
    <property type="evidence" value="ECO:0007669"/>
    <property type="project" value="TreeGrafter"/>
</dbReference>
<dbReference type="SMART" id="SM00121">
    <property type="entry name" value="IB"/>
    <property type="match status" value="1"/>
</dbReference>
<dbReference type="GO" id="GO:0031994">
    <property type="term" value="F:insulin-like growth factor I binding"/>
    <property type="evidence" value="ECO:0007669"/>
    <property type="project" value="TreeGrafter"/>
</dbReference>
<evidence type="ECO:0000313" key="4">
    <source>
        <dbReference type="EMBL" id="KAK6192603.1"/>
    </source>
</evidence>
<evidence type="ECO:0000256" key="1">
    <source>
        <dbReference type="ARBA" id="ARBA00023157"/>
    </source>
</evidence>
<dbReference type="AlphaFoldDB" id="A0AAN8Q0X2"/>